<dbReference type="RefSeq" id="WP_135349217.1">
    <property type="nucleotide sequence ID" value="NZ_SRJD01000016.1"/>
</dbReference>
<evidence type="ECO:0000256" key="1">
    <source>
        <dbReference type="SAM" id="SignalP"/>
    </source>
</evidence>
<gene>
    <name evidence="2" type="ORF">E4665_12940</name>
</gene>
<name>A0A4Z0GMN0_9BACL</name>
<sequence length="187" mass="21257">MKLWTFLVLPILALSLLPASHGQAATCTNSAQQVEQIQLPCLGFENQWLIRTINEYATPDLKAQLEKDFAEQEQLRKEWRHSLAFRKHKEALEKQHPSLHQGNSAKVGEILKQVQEGKLNIPQAQQKLQALHHHHQGIKHGLHRSLRQLKEAAANKDRTAVQAALKDLDQKIKTSNQRLKSKISSNS</sequence>
<evidence type="ECO:0000313" key="2">
    <source>
        <dbReference type="EMBL" id="TGA97126.1"/>
    </source>
</evidence>
<dbReference type="EMBL" id="SRJD01000016">
    <property type="protein sequence ID" value="TGA97126.1"/>
    <property type="molecule type" value="Genomic_DNA"/>
</dbReference>
<comment type="caution">
    <text evidence="2">The sequence shown here is derived from an EMBL/GenBank/DDBJ whole genome shotgun (WGS) entry which is preliminary data.</text>
</comment>
<feature type="signal peptide" evidence="1">
    <location>
        <begin position="1"/>
        <end position="24"/>
    </location>
</feature>
<keyword evidence="3" id="KW-1185">Reference proteome</keyword>
<keyword evidence="1" id="KW-0732">Signal</keyword>
<dbReference type="AlphaFoldDB" id="A0A4Z0GMN0"/>
<feature type="chain" id="PRO_5021323184" description="DUF148 domain-containing protein" evidence="1">
    <location>
        <begin position="25"/>
        <end position="187"/>
    </location>
</feature>
<evidence type="ECO:0008006" key="4">
    <source>
        <dbReference type="Google" id="ProtNLM"/>
    </source>
</evidence>
<proteinExistence type="predicted"/>
<dbReference type="Proteomes" id="UP000298347">
    <property type="component" value="Unassembled WGS sequence"/>
</dbReference>
<protein>
    <recommendedName>
        <fullName evidence="4">DUF148 domain-containing protein</fullName>
    </recommendedName>
</protein>
<reference evidence="2 3" key="1">
    <citation type="journal article" date="2015" name="Int. J. Syst. Evol. Microbiol.">
        <title>Sporolactobacillus shoreae sp. nov. and Sporolactobacillus spathodeae sp. nov., two spore-forming lactic acid bacteria isolated from tree barks in Thailand.</title>
        <authorList>
            <person name="Thamacharoensuk T."/>
            <person name="Kitahara M."/>
            <person name="Ohkuma M."/>
            <person name="Thongchul N."/>
            <person name="Tanasupawat S."/>
        </authorList>
    </citation>
    <scope>NUCLEOTIDE SEQUENCE [LARGE SCALE GENOMIC DNA]</scope>
    <source>
        <strain evidence="2 3">BK92</strain>
    </source>
</reference>
<accession>A0A4Z0GMN0</accession>
<dbReference type="OrthoDB" id="2990408at2"/>
<organism evidence="2 3">
    <name type="scientific">Sporolactobacillus shoreae</name>
    <dbReference type="NCBI Taxonomy" id="1465501"/>
    <lineage>
        <taxon>Bacteria</taxon>
        <taxon>Bacillati</taxon>
        <taxon>Bacillota</taxon>
        <taxon>Bacilli</taxon>
        <taxon>Bacillales</taxon>
        <taxon>Sporolactobacillaceae</taxon>
        <taxon>Sporolactobacillus</taxon>
    </lineage>
</organism>
<evidence type="ECO:0000313" key="3">
    <source>
        <dbReference type="Proteomes" id="UP000298347"/>
    </source>
</evidence>